<feature type="chain" id="PRO_5005685606" description="Secreted protein" evidence="1">
    <location>
        <begin position="21"/>
        <end position="179"/>
    </location>
</feature>
<evidence type="ECO:0008006" key="4">
    <source>
        <dbReference type="Google" id="ProtNLM"/>
    </source>
</evidence>
<keyword evidence="3" id="KW-1185">Reference proteome</keyword>
<keyword evidence="1" id="KW-0732">Signal</keyword>
<evidence type="ECO:0000313" key="3">
    <source>
        <dbReference type="Proteomes" id="UP000001261"/>
    </source>
</evidence>
<dbReference type="VEuPathDB" id="FungiDB:CIMG_12903"/>
<feature type="signal peptide" evidence="1">
    <location>
        <begin position="1"/>
        <end position="20"/>
    </location>
</feature>
<reference evidence="3" key="1">
    <citation type="journal article" date="2009" name="Genome Res.">
        <title>Comparative genomic analyses of the human fungal pathogens Coccidioides and their relatives.</title>
        <authorList>
            <person name="Sharpton T.J."/>
            <person name="Stajich J.E."/>
            <person name="Rounsley S.D."/>
            <person name="Gardner M.J."/>
            <person name="Wortman J.R."/>
            <person name="Jordar V.S."/>
            <person name="Maiti R."/>
            <person name="Kodira C.D."/>
            <person name="Neafsey D.E."/>
            <person name="Zeng Q."/>
            <person name="Hung C.-Y."/>
            <person name="McMahan C."/>
            <person name="Muszewska A."/>
            <person name="Grynberg M."/>
            <person name="Mandel M.A."/>
            <person name="Kellner E.M."/>
            <person name="Barker B.M."/>
            <person name="Galgiani J.N."/>
            <person name="Orbach M.J."/>
            <person name="Kirkland T.N."/>
            <person name="Cole G.T."/>
            <person name="Henn M.R."/>
            <person name="Birren B.W."/>
            <person name="Taylor J.W."/>
        </authorList>
    </citation>
    <scope>NUCLEOTIDE SEQUENCE [LARGE SCALE GENOMIC DNA]</scope>
    <source>
        <strain evidence="3">RS</strain>
    </source>
</reference>
<dbReference type="EMBL" id="GG704911">
    <property type="protein sequence ID" value="EAS34760.3"/>
    <property type="molecule type" value="Genomic_DNA"/>
</dbReference>
<gene>
    <name evidence="2" type="ORF">CIMG_12903</name>
</gene>
<accession>J3KGB4</accession>
<dbReference type="GeneID" id="24164530"/>
<dbReference type="RefSeq" id="XP_001246343.2">
    <property type="nucleotide sequence ID" value="XM_001246342.2"/>
</dbReference>
<protein>
    <recommendedName>
        <fullName evidence="4">Secreted protein</fullName>
    </recommendedName>
</protein>
<reference evidence="3" key="2">
    <citation type="journal article" date="2010" name="Genome Res.">
        <title>Population genomic sequencing of Coccidioides fungi reveals recent hybridization and transposon control.</title>
        <authorList>
            <person name="Neafsey D.E."/>
            <person name="Barker B.M."/>
            <person name="Sharpton T.J."/>
            <person name="Stajich J.E."/>
            <person name="Park D.J."/>
            <person name="Whiston E."/>
            <person name="Hung C.-Y."/>
            <person name="McMahan C."/>
            <person name="White J."/>
            <person name="Sykes S."/>
            <person name="Heiman D."/>
            <person name="Young S."/>
            <person name="Zeng Q."/>
            <person name="Abouelleil A."/>
            <person name="Aftuck L."/>
            <person name="Bessette D."/>
            <person name="Brown A."/>
            <person name="FitzGerald M."/>
            <person name="Lui A."/>
            <person name="Macdonald J.P."/>
            <person name="Priest M."/>
            <person name="Orbach M.J."/>
            <person name="Galgiani J.N."/>
            <person name="Kirkland T.N."/>
            <person name="Cole G.T."/>
            <person name="Birren B.W."/>
            <person name="Henn M.R."/>
            <person name="Taylor J.W."/>
            <person name="Rounsley S.D."/>
        </authorList>
    </citation>
    <scope>GENOME REANNOTATION</scope>
    <source>
        <strain evidence="3">RS</strain>
    </source>
</reference>
<organism evidence="2 3">
    <name type="scientific">Coccidioides immitis (strain RS)</name>
    <name type="common">Valley fever fungus</name>
    <dbReference type="NCBI Taxonomy" id="246410"/>
    <lineage>
        <taxon>Eukaryota</taxon>
        <taxon>Fungi</taxon>
        <taxon>Dikarya</taxon>
        <taxon>Ascomycota</taxon>
        <taxon>Pezizomycotina</taxon>
        <taxon>Eurotiomycetes</taxon>
        <taxon>Eurotiomycetidae</taxon>
        <taxon>Onygenales</taxon>
        <taxon>Onygenaceae</taxon>
        <taxon>Coccidioides</taxon>
    </lineage>
</organism>
<proteinExistence type="predicted"/>
<dbReference type="InParanoid" id="J3KGB4"/>
<evidence type="ECO:0000256" key="1">
    <source>
        <dbReference type="SAM" id="SignalP"/>
    </source>
</evidence>
<dbReference type="AlphaFoldDB" id="J3KGB4"/>
<dbReference type="Proteomes" id="UP000001261">
    <property type="component" value="Unassembled WGS sequence"/>
</dbReference>
<name>J3KGB4_COCIM</name>
<evidence type="ECO:0000313" key="2">
    <source>
        <dbReference type="EMBL" id="EAS34760.3"/>
    </source>
</evidence>
<dbReference type="KEGG" id="cim:CIMG_12903"/>
<sequence length="179" mass="19965">MRLKTHMWPTKLNLLSLLLGLELHWNSTIPGNDKAAKPEATSRHWPEGLDWYEDGKSKRRLSMTFVRLCLRDGFSRCCKSQPRHQSFWPLIAAKSCHPTFLLVPTPANHPGEGSECTSSLTTPMAGDKAKDTWEITLRGRRSVRPFLADCETYCPILVGSNVSGSRAASAKQRASKKSG</sequence>